<keyword evidence="4" id="KW-0804">Transcription</keyword>
<dbReference type="PROSITE" id="PS51369">
    <property type="entry name" value="TCP"/>
    <property type="match status" value="1"/>
</dbReference>
<evidence type="ECO:0000256" key="4">
    <source>
        <dbReference type="ARBA" id="ARBA00023163"/>
    </source>
</evidence>
<dbReference type="GO" id="GO:0043565">
    <property type="term" value="F:sequence-specific DNA binding"/>
    <property type="evidence" value="ECO:0007669"/>
    <property type="project" value="TreeGrafter"/>
</dbReference>
<evidence type="ECO:0000313" key="8">
    <source>
        <dbReference type="EMBL" id="KAE8729334.1"/>
    </source>
</evidence>
<keyword evidence="3" id="KW-0238">DNA-binding</keyword>
<evidence type="ECO:0000256" key="3">
    <source>
        <dbReference type="ARBA" id="ARBA00023125"/>
    </source>
</evidence>
<feature type="compositionally biased region" description="Polar residues" evidence="6">
    <location>
        <begin position="11"/>
        <end position="31"/>
    </location>
</feature>
<evidence type="ECO:0000259" key="7">
    <source>
        <dbReference type="PROSITE" id="PS51369"/>
    </source>
</evidence>
<dbReference type="GO" id="GO:0005634">
    <property type="term" value="C:nucleus"/>
    <property type="evidence" value="ECO:0007669"/>
    <property type="project" value="UniProtKB-SubCell"/>
</dbReference>
<keyword evidence="9" id="KW-1185">Reference proteome</keyword>
<keyword evidence="2" id="KW-0805">Transcription regulation</keyword>
<evidence type="ECO:0000256" key="1">
    <source>
        <dbReference type="ARBA" id="ARBA00004123"/>
    </source>
</evidence>
<accession>A0A6A3CLG2</accession>
<dbReference type="InterPro" id="IPR017887">
    <property type="entry name" value="TF_TCP_subgr"/>
</dbReference>
<sequence length="306" mass="34079">MTPKMAFHEYSATSDRNNSNGNSVVAEHSTPNTQLSLPTRKLIAFSSKDRHTKVNGRGRRVRMPALVAARIFQLTRELGHRSDGETIEWLLRQGEPSIIAATGSGTTPASHEISCASGPITASSPSEYCQLHPGGVGSGVLSGMFALTAQPQSYRLDLFQPVGFQYSTIGKNAYQQMPFTALLFQPAAAVEEEQQQQEAGEERRVVGNVCLDSATTELPIGLVPTSGISDIQLLERMRINKCRLLHYCFSRQRRWRKSSSSRRREKRKKKRVGIKSRDLKVKTLATWHLYNVLSTSIFNGFLLRSK</sequence>
<feature type="domain" description="TCP" evidence="7">
    <location>
        <begin position="47"/>
        <end position="101"/>
    </location>
</feature>
<dbReference type="PANTHER" id="PTHR31072">
    <property type="entry name" value="TRANSCRIPTION FACTOR TCP4-RELATED"/>
    <property type="match status" value="1"/>
</dbReference>
<dbReference type="PANTHER" id="PTHR31072:SF91">
    <property type="entry name" value="TRANSCRIPTION FACTOR TCP6"/>
    <property type="match status" value="1"/>
</dbReference>
<evidence type="ECO:0000256" key="2">
    <source>
        <dbReference type="ARBA" id="ARBA00023015"/>
    </source>
</evidence>
<organism evidence="8 9">
    <name type="scientific">Hibiscus syriacus</name>
    <name type="common">Rose of Sharon</name>
    <dbReference type="NCBI Taxonomy" id="106335"/>
    <lineage>
        <taxon>Eukaryota</taxon>
        <taxon>Viridiplantae</taxon>
        <taxon>Streptophyta</taxon>
        <taxon>Embryophyta</taxon>
        <taxon>Tracheophyta</taxon>
        <taxon>Spermatophyta</taxon>
        <taxon>Magnoliopsida</taxon>
        <taxon>eudicotyledons</taxon>
        <taxon>Gunneridae</taxon>
        <taxon>Pentapetalae</taxon>
        <taxon>rosids</taxon>
        <taxon>malvids</taxon>
        <taxon>Malvales</taxon>
        <taxon>Malvaceae</taxon>
        <taxon>Malvoideae</taxon>
        <taxon>Hibiscus</taxon>
    </lineage>
</organism>
<protein>
    <submittedName>
        <fullName evidence="8">Transcription factor TCP21</fullName>
    </submittedName>
</protein>
<dbReference type="GO" id="GO:0003700">
    <property type="term" value="F:DNA-binding transcription factor activity"/>
    <property type="evidence" value="ECO:0007669"/>
    <property type="project" value="InterPro"/>
</dbReference>
<dbReference type="Pfam" id="PF03634">
    <property type="entry name" value="TCP"/>
    <property type="match status" value="1"/>
</dbReference>
<comment type="caution">
    <text evidence="8">The sequence shown here is derived from an EMBL/GenBank/DDBJ whole genome shotgun (WGS) entry which is preliminary data.</text>
</comment>
<gene>
    <name evidence="8" type="ORF">F3Y22_tig00003721pilonHSYRG00251</name>
</gene>
<comment type="subcellular location">
    <subcellularLocation>
        <location evidence="1">Nucleus</location>
    </subcellularLocation>
</comment>
<proteinExistence type="predicted"/>
<feature type="region of interest" description="Disordered" evidence="6">
    <location>
        <begin position="1"/>
        <end position="31"/>
    </location>
</feature>
<dbReference type="AlphaFoldDB" id="A0A6A3CLG2"/>
<evidence type="ECO:0000313" key="9">
    <source>
        <dbReference type="Proteomes" id="UP000436088"/>
    </source>
</evidence>
<dbReference type="EMBL" id="VEPZ02000230">
    <property type="protein sequence ID" value="KAE8729334.1"/>
    <property type="molecule type" value="Genomic_DNA"/>
</dbReference>
<keyword evidence="5" id="KW-0539">Nucleus</keyword>
<dbReference type="InterPro" id="IPR005333">
    <property type="entry name" value="Transcription_factor_TCP"/>
</dbReference>
<dbReference type="Proteomes" id="UP000436088">
    <property type="component" value="Unassembled WGS sequence"/>
</dbReference>
<name>A0A6A3CLG2_HIBSY</name>
<evidence type="ECO:0000256" key="5">
    <source>
        <dbReference type="ARBA" id="ARBA00023242"/>
    </source>
</evidence>
<reference evidence="8" key="1">
    <citation type="submission" date="2019-09" db="EMBL/GenBank/DDBJ databases">
        <title>Draft genome information of white flower Hibiscus syriacus.</title>
        <authorList>
            <person name="Kim Y.-M."/>
        </authorList>
    </citation>
    <scope>NUCLEOTIDE SEQUENCE [LARGE SCALE GENOMIC DNA]</scope>
    <source>
        <strain evidence="8">YM2019G1</strain>
    </source>
</reference>
<evidence type="ECO:0000256" key="6">
    <source>
        <dbReference type="SAM" id="MobiDB-lite"/>
    </source>
</evidence>